<proteinExistence type="predicted"/>
<dbReference type="Proteomes" id="UP000799755">
    <property type="component" value="Unassembled WGS sequence"/>
</dbReference>
<evidence type="ECO:0000313" key="1">
    <source>
        <dbReference type="EMBL" id="KAF2477714.1"/>
    </source>
</evidence>
<protein>
    <submittedName>
        <fullName evidence="1">Uncharacterized protein</fullName>
    </submittedName>
</protein>
<organism evidence="1 2">
    <name type="scientific">Lindgomyces ingoldianus</name>
    <dbReference type="NCBI Taxonomy" id="673940"/>
    <lineage>
        <taxon>Eukaryota</taxon>
        <taxon>Fungi</taxon>
        <taxon>Dikarya</taxon>
        <taxon>Ascomycota</taxon>
        <taxon>Pezizomycotina</taxon>
        <taxon>Dothideomycetes</taxon>
        <taxon>Pleosporomycetidae</taxon>
        <taxon>Pleosporales</taxon>
        <taxon>Lindgomycetaceae</taxon>
        <taxon>Lindgomyces</taxon>
    </lineage>
</organism>
<sequence length="412" mass="44890">MCHITHTIAANCNHIFSDIDPCSQPKGIDPPQCTDSECVIREARIPGKCSACQAADIELDEQDQLRELQERCRQEFLAQAQTGVRRSDADTELAQALQASLSEAEESRARVEGQHLIVALAASKLDTPSGFTSPQDEEDAIQHLLQQTSEEHAHAQSAAVALGALPDDDSLMREVLMRSMMDWHSLTRENSAMPDLDAGLSVDLEPGGKGKGPRQRDWLPVTMALPPTPAPAASTPAVTIPGSGTGRQQQQQKPQQSAAGTLIPALNKPPPAQPSNRNHITVASSSSSSSRFHPTASARSQPQSEDTHVEFSAIRAQQQVAYEASLVADLERARKKREQNEAQARAETEMKAEAERKPQDVGEGPEADVKRYEKGEKVEDPGQLKAKHLAFLNRFSSQMGSNGTYEREIVYL</sequence>
<accession>A0ACB6REL4</accession>
<dbReference type="EMBL" id="MU003492">
    <property type="protein sequence ID" value="KAF2477714.1"/>
    <property type="molecule type" value="Genomic_DNA"/>
</dbReference>
<evidence type="ECO:0000313" key="2">
    <source>
        <dbReference type="Proteomes" id="UP000799755"/>
    </source>
</evidence>
<name>A0ACB6REL4_9PLEO</name>
<gene>
    <name evidence="1" type="ORF">BDR25DRAFT_348033</name>
</gene>
<reference evidence="1" key="1">
    <citation type="journal article" date="2020" name="Stud. Mycol.">
        <title>101 Dothideomycetes genomes: a test case for predicting lifestyles and emergence of pathogens.</title>
        <authorList>
            <person name="Haridas S."/>
            <person name="Albert R."/>
            <person name="Binder M."/>
            <person name="Bloem J."/>
            <person name="Labutti K."/>
            <person name="Salamov A."/>
            <person name="Andreopoulos B."/>
            <person name="Baker S."/>
            <person name="Barry K."/>
            <person name="Bills G."/>
            <person name="Bluhm B."/>
            <person name="Cannon C."/>
            <person name="Castanera R."/>
            <person name="Culley D."/>
            <person name="Daum C."/>
            <person name="Ezra D."/>
            <person name="Gonzalez J."/>
            <person name="Henrissat B."/>
            <person name="Kuo A."/>
            <person name="Liang C."/>
            <person name="Lipzen A."/>
            <person name="Lutzoni F."/>
            <person name="Magnuson J."/>
            <person name="Mondo S."/>
            <person name="Nolan M."/>
            <person name="Ohm R."/>
            <person name="Pangilinan J."/>
            <person name="Park H.-J."/>
            <person name="Ramirez L."/>
            <person name="Alfaro M."/>
            <person name="Sun H."/>
            <person name="Tritt A."/>
            <person name="Yoshinaga Y."/>
            <person name="Zwiers L.-H."/>
            <person name="Turgeon B."/>
            <person name="Goodwin S."/>
            <person name="Spatafora J."/>
            <person name="Crous P."/>
            <person name="Grigoriev I."/>
        </authorList>
    </citation>
    <scope>NUCLEOTIDE SEQUENCE</scope>
    <source>
        <strain evidence="1">ATCC 200398</strain>
    </source>
</reference>
<comment type="caution">
    <text evidence="1">The sequence shown here is derived from an EMBL/GenBank/DDBJ whole genome shotgun (WGS) entry which is preliminary data.</text>
</comment>
<keyword evidence="2" id="KW-1185">Reference proteome</keyword>